<evidence type="ECO:0000313" key="2">
    <source>
        <dbReference type="Proteomes" id="UP001644719"/>
    </source>
</evidence>
<dbReference type="Proteomes" id="UP001644719">
    <property type="component" value="Unassembled WGS sequence"/>
</dbReference>
<evidence type="ECO:0000313" key="1">
    <source>
        <dbReference type="EMBL" id="NSG86952.1"/>
    </source>
</evidence>
<reference evidence="1 2" key="1">
    <citation type="journal article" date="2020" name="Cell Host Microbe">
        <title>Functional and Genomic Variation between Human-Derived Isolates of Lachnospiraceae Reveals Inter- and Intra-Species Diversity.</title>
        <authorList>
            <person name="Sorbara M.T."/>
            <person name="Littmann E.R."/>
            <person name="Fontana E."/>
            <person name="Moody T.U."/>
            <person name="Kohout C.E."/>
            <person name="Gjonbalaj M."/>
            <person name="Eaton V."/>
            <person name="Seok R."/>
            <person name="Leiner I.M."/>
            <person name="Pamer E.G."/>
        </authorList>
    </citation>
    <scope>NUCLEOTIDE SEQUENCE [LARGE SCALE GENOMIC DNA]</scope>
    <source>
        <strain evidence="1 2">MSK.17.74</strain>
    </source>
</reference>
<accession>A0ABX2HBY0</accession>
<proteinExistence type="predicted"/>
<dbReference type="EMBL" id="JAAITS010000054">
    <property type="protein sequence ID" value="NSG86952.1"/>
    <property type="molecule type" value="Genomic_DNA"/>
</dbReference>
<keyword evidence="2" id="KW-1185">Reference proteome</keyword>
<organism evidence="1 2">
    <name type="scientific">Blautia faecis</name>
    <dbReference type="NCBI Taxonomy" id="871665"/>
    <lineage>
        <taxon>Bacteria</taxon>
        <taxon>Bacillati</taxon>
        <taxon>Bacillota</taxon>
        <taxon>Clostridia</taxon>
        <taxon>Lachnospirales</taxon>
        <taxon>Lachnospiraceae</taxon>
        <taxon>Blautia</taxon>
    </lineage>
</organism>
<sequence>MAIVTLVDSSGKEVTVKAEDAELYERNINEGDKVCLDVNNKLEKVE</sequence>
<name>A0ABX2HBY0_9FIRM</name>
<comment type="caution">
    <text evidence="1">The sequence shown here is derived from an EMBL/GenBank/DDBJ whole genome shotgun (WGS) entry which is preliminary data.</text>
</comment>
<gene>
    <name evidence="1" type="ORF">G5B17_16415</name>
</gene>
<protein>
    <submittedName>
        <fullName evidence="1">Uncharacterized protein</fullName>
    </submittedName>
</protein>